<dbReference type="Proteomes" id="UP000015102">
    <property type="component" value="Unassembled WGS sequence"/>
</dbReference>
<accession>T1GLR3</accession>
<dbReference type="HOGENOM" id="CLU_2375152_0_0_1"/>
<reference evidence="1" key="2">
    <citation type="submission" date="2015-06" db="UniProtKB">
        <authorList>
            <consortium name="EnsemblMetazoa"/>
        </authorList>
    </citation>
    <scope>IDENTIFICATION</scope>
</reference>
<sequence>MTEVCKVRNDTLIVEFRTCANSLSRIPFRTLESVVVDSKIKYILEIHESVGSLTVVDCGRIVFSFEPYKSAGPEGVFPADIIQYKNVQVLYEYRL</sequence>
<reference evidence="2" key="1">
    <citation type="submission" date="2013-02" db="EMBL/GenBank/DDBJ databases">
        <authorList>
            <person name="Hughes D."/>
        </authorList>
    </citation>
    <scope>NUCLEOTIDE SEQUENCE</scope>
    <source>
        <strain>Durham</strain>
        <strain evidence="2">NC isolate 2 -- Noor lab</strain>
    </source>
</reference>
<dbReference type="AlphaFoldDB" id="T1GLR3"/>
<proteinExistence type="predicted"/>
<dbReference type="EnsemblMetazoa" id="MESCA004476-RA">
    <property type="protein sequence ID" value="MESCA004476-PA"/>
    <property type="gene ID" value="MESCA004476"/>
</dbReference>
<keyword evidence="2" id="KW-1185">Reference proteome</keyword>
<name>T1GLR3_MEGSC</name>
<dbReference type="EMBL" id="CAQQ02065563">
    <property type="status" value="NOT_ANNOTATED_CDS"/>
    <property type="molecule type" value="Genomic_DNA"/>
</dbReference>
<evidence type="ECO:0000313" key="2">
    <source>
        <dbReference type="Proteomes" id="UP000015102"/>
    </source>
</evidence>
<dbReference type="EMBL" id="CAQQ02065562">
    <property type="status" value="NOT_ANNOTATED_CDS"/>
    <property type="molecule type" value="Genomic_DNA"/>
</dbReference>
<evidence type="ECO:0000313" key="1">
    <source>
        <dbReference type="EnsemblMetazoa" id="MESCA004476-PA"/>
    </source>
</evidence>
<organism evidence="1 2">
    <name type="scientific">Megaselia scalaris</name>
    <name type="common">Humpbacked fly</name>
    <name type="synonym">Phora scalaris</name>
    <dbReference type="NCBI Taxonomy" id="36166"/>
    <lineage>
        <taxon>Eukaryota</taxon>
        <taxon>Metazoa</taxon>
        <taxon>Ecdysozoa</taxon>
        <taxon>Arthropoda</taxon>
        <taxon>Hexapoda</taxon>
        <taxon>Insecta</taxon>
        <taxon>Pterygota</taxon>
        <taxon>Neoptera</taxon>
        <taxon>Endopterygota</taxon>
        <taxon>Diptera</taxon>
        <taxon>Brachycera</taxon>
        <taxon>Muscomorpha</taxon>
        <taxon>Platypezoidea</taxon>
        <taxon>Phoridae</taxon>
        <taxon>Megaseliini</taxon>
        <taxon>Megaselia</taxon>
    </lineage>
</organism>
<protein>
    <submittedName>
        <fullName evidence="1">Uncharacterized protein</fullName>
    </submittedName>
</protein>